<keyword evidence="4" id="KW-1185">Reference proteome</keyword>
<dbReference type="Proteomes" id="UP000005426">
    <property type="component" value="Unassembled WGS sequence"/>
</dbReference>
<dbReference type="AlphaFoldDB" id="G9NHQ0"/>
<sequence length="486" mass="55693">MGRYPTSGYCHTCRKRRVKCALLIQDLYDVDKAKPSCGQCSRSGHFCRGYQPVLRMQHYVAMNQDGAKSPCVATKSLSIPNDGCLTRMAMGRFDEELHSYFQSVYQWAPYWYPTLKAAIDAGSPTVNRLCSLAIIYGCMGKELKAPTMLAKSQAFYAEALHRARDLIEQTDKTALARLCITANIYKWSVQDRTGNTHIDGLNQILVYCGPEYFEQETLISTYRSCRILHTCWGVRNRRRSLFEAPIWAAVPWKRHLNTTEDTLLNILIKIPGLMEDMAKQLDYTQFEHIISDYISELHQWRIAWHHEHPTAVWETFIDKSASILSLDETLSNPLEFNSVSLALEMLYCDAALVQLTRLKGYILFPFMQPNAVRPEDMVYICQMAHGANGNGLLLPHQVRFECQLAIEALRVTQYITNRLQSSPIDRYIPPSPFGIVYWALMDEPEVQSCVASKLLKCPPFSNNKAFEEFKVDFQVPRRLSKVNLEN</sequence>
<dbReference type="PANTHER" id="PTHR38111:SF2">
    <property type="entry name" value="FINGER DOMAIN PROTEIN, PUTATIVE (AFU_ORTHOLOGUE AFUA_1G01560)-RELATED"/>
    <property type="match status" value="1"/>
</dbReference>
<dbReference type="Gene3D" id="4.10.240.10">
    <property type="entry name" value="Zn(2)-C6 fungal-type DNA-binding domain"/>
    <property type="match status" value="1"/>
</dbReference>
<dbReference type="HOGENOM" id="CLU_021599_5_1_1"/>
<dbReference type="OrthoDB" id="3525185at2759"/>
<organism evidence="3 4">
    <name type="scientific">Hypocrea atroviridis (strain ATCC 20476 / IMI 206040)</name>
    <name type="common">Trichoderma atroviride</name>
    <dbReference type="NCBI Taxonomy" id="452589"/>
    <lineage>
        <taxon>Eukaryota</taxon>
        <taxon>Fungi</taxon>
        <taxon>Dikarya</taxon>
        <taxon>Ascomycota</taxon>
        <taxon>Pezizomycotina</taxon>
        <taxon>Sordariomycetes</taxon>
        <taxon>Hypocreomycetidae</taxon>
        <taxon>Hypocreales</taxon>
        <taxon>Hypocreaceae</taxon>
        <taxon>Trichoderma</taxon>
    </lineage>
</organism>
<evidence type="ECO:0000256" key="1">
    <source>
        <dbReference type="ARBA" id="ARBA00023242"/>
    </source>
</evidence>
<accession>G9NHQ0</accession>
<evidence type="ECO:0000313" key="3">
    <source>
        <dbReference type="EMBL" id="EHK49784.1"/>
    </source>
</evidence>
<evidence type="ECO:0000313" key="4">
    <source>
        <dbReference type="Proteomes" id="UP000005426"/>
    </source>
</evidence>
<dbReference type="InterPro" id="IPR053178">
    <property type="entry name" value="Osmoadaptation_assoc"/>
</dbReference>
<protein>
    <recommendedName>
        <fullName evidence="2">Zn(2)-C6 fungal-type domain-containing protein</fullName>
    </recommendedName>
</protein>
<dbReference type="SUPFAM" id="SSF57701">
    <property type="entry name" value="Zn2/Cys6 DNA-binding domain"/>
    <property type="match status" value="1"/>
</dbReference>
<feature type="domain" description="Zn(2)-C6 fungal-type" evidence="2">
    <location>
        <begin position="10"/>
        <end position="47"/>
    </location>
</feature>
<dbReference type="PROSITE" id="PS50048">
    <property type="entry name" value="ZN2_CY6_FUNGAL_2"/>
    <property type="match status" value="1"/>
</dbReference>
<dbReference type="InterPro" id="IPR036864">
    <property type="entry name" value="Zn2-C6_fun-type_DNA-bd_sf"/>
</dbReference>
<dbReference type="PANTHER" id="PTHR38111">
    <property type="entry name" value="ZN(2)-C6 FUNGAL-TYPE DOMAIN-CONTAINING PROTEIN-RELATED"/>
    <property type="match status" value="1"/>
</dbReference>
<gene>
    <name evidence="3" type="ORF">TRIATDRAFT_212008</name>
</gene>
<keyword evidence="1" id="KW-0539">Nucleus</keyword>
<reference evidence="3 4" key="1">
    <citation type="journal article" date="2011" name="Genome Biol.">
        <title>Comparative genome sequence analysis underscores mycoparasitism as the ancestral life style of Trichoderma.</title>
        <authorList>
            <person name="Kubicek C.P."/>
            <person name="Herrera-Estrella A."/>
            <person name="Seidl-Seiboth V."/>
            <person name="Martinez D.A."/>
            <person name="Druzhinina I.S."/>
            <person name="Thon M."/>
            <person name="Zeilinger S."/>
            <person name="Casas-Flores S."/>
            <person name="Horwitz B.A."/>
            <person name="Mukherjee P.K."/>
            <person name="Mukherjee M."/>
            <person name="Kredics L."/>
            <person name="Alcaraz L.D."/>
            <person name="Aerts A."/>
            <person name="Antal Z."/>
            <person name="Atanasova L."/>
            <person name="Cervantes-Badillo M.G."/>
            <person name="Challacombe J."/>
            <person name="Chertkov O."/>
            <person name="McCluskey K."/>
            <person name="Coulpier F."/>
            <person name="Deshpande N."/>
            <person name="von Doehren H."/>
            <person name="Ebbole D.J."/>
            <person name="Esquivel-Naranjo E.U."/>
            <person name="Fekete E."/>
            <person name="Flipphi M."/>
            <person name="Glaser F."/>
            <person name="Gomez-Rodriguez E.Y."/>
            <person name="Gruber S."/>
            <person name="Han C."/>
            <person name="Henrissat B."/>
            <person name="Hermosa R."/>
            <person name="Hernandez-Onate M."/>
            <person name="Karaffa L."/>
            <person name="Kosti I."/>
            <person name="Le Crom S."/>
            <person name="Lindquist E."/>
            <person name="Lucas S."/>
            <person name="Luebeck M."/>
            <person name="Luebeck P.S."/>
            <person name="Margeot A."/>
            <person name="Metz B."/>
            <person name="Misra M."/>
            <person name="Nevalainen H."/>
            <person name="Omann M."/>
            <person name="Packer N."/>
            <person name="Perrone G."/>
            <person name="Uresti-Rivera E.E."/>
            <person name="Salamov A."/>
            <person name="Schmoll M."/>
            <person name="Seiboth B."/>
            <person name="Shapiro H."/>
            <person name="Sukno S."/>
            <person name="Tamayo-Ramos J.A."/>
            <person name="Tisch D."/>
            <person name="Wiest A."/>
            <person name="Wilkinson H.H."/>
            <person name="Zhang M."/>
            <person name="Coutinho P.M."/>
            <person name="Kenerley C.M."/>
            <person name="Monte E."/>
            <person name="Baker S.E."/>
            <person name="Grigoriev I.V."/>
        </authorList>
    </citation>
    <scope>NUCLEOTIDE SEQUENCE [LARGE SCALE GENOMIC DNA]</scope>
    <source>
        <strain evidence="4">ATCC 20476 / IMI 206040</strain>
    </source>
</reference>
<dbReference type="EMBL" id="ABDG02000015">
    <property type="protein sequence ID" value="EHK49784.1"/>
    <property type="molecule type" value="Genomic_DNA"/>
</dbReference>
<dbReference type="InterPro" id="IPR001138">
    <property type="entry name" value="Zn2Cys6_DnaBD"/>
</dbReference>
<proteinExistence type="predicted"/>
<evidence type="ECO:0000259" key="2">
    <source>
        <dbReference type="PROSITE" id="PS50048"/>
    </source>
</evidence>
<dbReference type="GO" id="GO:0000981">
    <property type="term" value="F:DNA-binding transcription factor activity, RNA polymerase II-specific"/>
    <property type="evidence" value="ECO:0007669"/>
    <property type="project" value="InterPro"/>
</dbReference>
<dbReference type="OMA" id="YRWGPFW"/>
<dbReference type="STRING" id="452589.G9NHQ0"/>
<comment type="caution">
    <text evidence="3">The sequence shown here is derived from an EMBL/GenBank/DDBJ whole genome shotgun (WGS) entry which is preliminary data.</text>
</comment>
<dbReference type="GO" id="GO:0008270">
    <property type="term" value="F:zinc ion binding"/>
    <property type="evidence" value="ECO:0007669"/>
    <property type="project" value="InterPro"/>
</dbReference>
<dbReference type="eggNOG" id="ENOG502SREK">
    <property type="taxonomic scope" value="Eukaryota"/>
</dbReference>
<name>G9NHQ0_HYPAI</name>
<dbReference type="CDD" id="cd00067">
    <property type="entry name" value="GAL4"/>
    <property type="match status" value="1"/>
</dbReference>